<evidence type="ECO:0000256" key="1">
    <source>
        <dbReference type="SAM" id="MobiDB-lite"/>
    </source>
</evidence>
<feature type="domain" description="Protein kinase" evidence="2">
    <location>
        <begin position="1"/>
        <end position="236"/>
    </location>
</feature>
<proteinExistence type="predicted"/>
<dbReference type="GO" id="GO:0005524">
    <property type="term" value="F:ATP binding"/>
    <property type="evidence" value="ECO:0007669"/>
    <property type="project" value="InterPro"/>
</dbReference>
<keyword evidence="4" id="KW-1185">Reference proteome</keyword>
<reference evidence="3 4" key="1">
    <citation type="submission" date="2019-05" db="EMBL/GenBank/DDBJ databases">
        <title>Streptomyces sp. NEAU-C151, a novel actinomycete isolated from soil.</title>
        <authorList>
            <person name="Han L."/>
            <person name="Jiang H."/>
        </authorList>
    </citation>
    <scope>NUCLEOTIDE SEQUENCE [LARGE SCALE GENOMIC DNA]</scope>
    <source>
        <strain evidence="3 4">NEAU-C151</strain>
    </source>
</reference>
<dbReference type="RefSeq" id="WP_138043723.1">
    <property type="nucleotide sequence ID" value="NZ_VBZC01000004.1"/>
</dbReference>
<keyword evidence="3" id="KW-0808">Transferase</keyword>
<dbReference type="InterPro" id="IPR000719">
    <property type="entry name" value="Prot_kinase_dom"/>
</dbReference>
<organism evidence="3 4">
    <name type="scientific">Streptomyces montanus</name>
    <dbReference type="NCBI Taxonomy" id="2580423"/>
    <lineage>
        <taxon>Bacteria</taxon>
        <taxon>Bacillati</taxon>
        <taxon>Actinomycetota</taxon>
        <taxon>Actinomycetes</taxon>
        <taxon>Kitasatosporales</taxon>
        <taxon>Streptomycetaceae</taxon>
        <taxon>Streptomyces</taxon>
    </lineage>
</organism>
<dbReference type="SUPFAM" id="SSF56112">
    <property type="entry name" value="Protein kinase-like (PK-like)"/>
    <property type="match status" value="1"/>
</dbReference>
<name>A0A5R9FV05_9ACTN</name>
<dbReference type="PANTHER" id="PTHR21310">
    <property type="entry name" value="AMINOGLYCOSIDE PHOSPHOTRANSFERASE-RELATED-RELATED"/>
    <property type="match status" value="1"/>
</dbReference>
<dbReference type="GO" id="GO:0004672">
    <property type="term" value="F:protein kinase activity"/>
    <property type="evidence" value="ECO:0007669"/>
    <property type="project" value="InterPro"/>
</dbReference>
<comment type="caution">
    <text evidence="3">The sequence shown here is derived from an EMBL/GenBank/DDBJ whole genome shotgun (WGS) entry which is preliminary data.</text>
</comment>
<dbReference type="Gene3D" id="3.90.1200.10">
    <property type="match status" value="1"/>
</dbReference>
<sequence length="236" mass="25447">MRGHPRPGRLLGSGRTADVYALDDEAWVLRRYRDGHGDAPAEAAVMEYVRGHGYPAPKARATTRSDLVMERLSGPTMIGAAAAGELDAREAGTTLARLLIRLHTIPPRRRSADPATRVLHLDLHPENVILTPDGPAVIDWDNTEEGPPGLDWGVSAVILAQVATDTDDDPRAPLAHDILTALLDGCPDPSLLTDDRRGGLAPARARRAANPTMSRREVELLSAAEDLIRTLLKSAH</sequence>
<accession>A0A5R9FV05</accession>
<feature type="region of interest" description="Disordered" evidence="1">
    <location>
        <begin position="193"/>
        <end position="212"/>
    </location>
</feature>
<dbReference type="EMBL" id="VBZC01000004">
    <property type="protein sequence ID" value="TLS47271.1"/>
    <property type="molecule type" value="Genomic_DNA"/>
</dbReference>
<evidence type="ECO:0000313" key="4">
    <source>
        <dbReference type="Proteomes" id="UP000305906"/>
    </source>
</evidence>
<dbReference type="AlphaFoldDB" id="A0A5R9FV05"/>
<dbReference type="InterPro" id="IPR002575">
    <property type="entry name" value="Aminoglycoside_PTrfase"/>
</dbReference>
<dbReference type="PANTHER" id="PTHR21310:SF40">
    <property type="entry name" value="AMINOGLYCOSIDE PHOSPHOTRANSFERASE DOMAIN-CONTAINING PROTEIN-RELATED"/>
    <property type="match status" value="1"/>
</dbReference>
<dbReference type="Proteomes" id="UP000305906">
    <property type="component" value="Unassembled WGS sequence"/>
</dbReference>
<gene>
    <name evidence="3" type="ORF">FE633_04310</name>
</gene>
<dbReference type="InterPro" id="IPR011009">
    <property type="entry name" value="Kinase-like_dom_sf"/>
</dbReference>
<evidence type="ECO:0000313" key="3">
    <source>
        <dbReference type="EMBL" id="TLS47271.1"/>
    </source>
</evidence>
<dbReference type="Pfam" id="PF01636">
    <property type="entry name" value="APH"/>
    <property type="match status" value="2"/>
</dbReference>
<protein>
    <submittedName>
        <fullName evidence="3">Aminoglycoside phosphotransferase family protein</fullName>
    </submittedName>
</protein>
<dbReference type="PROSITE" id="PS50011">
    <property type="entry name" value="PROTEIN_KINASE_DOM"/>
    <property type="match status" value="1"/>
</dbReference>
<evidence type="ECO:0000259" key="2">
    <source>
        <dbReference type="PROSITE" id="PS50011"/>
    </source>
</evidence>
<dbReference type="InterPro" id="IPR051678">
    <property type="entry name" value="AGP_Transferase"/>
</dbReference>